<evidence type="ECO:0000256" key="2">
    <source>
        <dbReference type="ARBA" id="ARBA00010617"/>
    </source>
</evidence>
<dbReference type="GO" id="GO:0016705">
    <property type="term" value="F:oxidoreductase activity, acting on paired donors, with incorporation or reduction of molecular oxygen"/>
    <property type="evidence" value="ECO:0007669"/>
    <property type="project" value="InterPro"/>
</dbReference>
<gene>
    <name evidence="11" type="ORF">PENSTE_c002G04939</name>
</gene>
<proteinExistence type="inferred from homology"/>
<dbReference type="CDD" id="cd11060">
    <property type="entry name" value="CYP57A1-like"/>
    <property type="match status" value="1"/>
</dbReference>
<reference evidence="12" key="1">
    <citation type="journal article" date="2017" name="Nat. Microbiol.">
        <title>Global analysis of biosynthetic gene clusters reveals vast potential of secondary metabolite production in Penicillium species.</title>
        <authorList>
            <person name="Nielsen J.C."/>
            <person name="Grijseels S."/>
            <person name="Prigent S."/>
            <person name="Ji B."/>
            <person name="Dainat J."/>
            <person name="Nielsen K.F."/>
            <person name="Frisvad J.C."/>
            <person name="Workman M."/>
            <person name="Nielsen J."/>
        </authorList>
    </citation>
    <scope>NUCLEOTIDE SEQUENCE [LARGE SCALE GENOMIC DNA]</scope>
    <source>
        <strain evidence="12">IBT 24891</strain>
    </source>
</reference>
<keyword evidence="3 8" id="KW-0349">Heme</keyword>
<dbReference type="PRINTS" id="PR00385">
    <property type="entry name" value="P450"/>
</dbReference>
<dbReference type="EMBL" id="MLKD01000002">
    <property type="protein sequence ID" value="OQE29713.1"/>
    <property type="molecule type" value="Genomic_DNA"/>
</dbReference>
<evidence type="ECO:0008006" key="13">
    <source>
        <dbReference type="Google" id="ProtNLM"/>
    </source>
</evidence>
<dbReference type="FunFam" id="1.10.630.10:FF:000050">
    <property type="entry name" value="Cytochrome P450 monooxygenase"/>
    <property type="match status" value="1"/>
</dbReference>
<evidence type="ECO:0000256" key="6">
    <source>
        <dbReference type="ARBA" id="ARBA00023004"/>
    </source>
</evidence>
<evidence type="ECO:0000256" key="3">
    <source>
        <dbReference type="ARBA" id="ARBA00022617"/>
    </source>
</evidence>
<dbReference type="InterPro" id="IPR050121">
    <property type="entry name" value="Cytochrome_P450_monoxygenase"/>
</dbReference>
<dbReference type="GO" id="GO:0020037">
    <property type="term" value="F:heme binding"/>
    <property type="evidence" value="ECO:0007669"/>
    <property type="project" value="InterPro"/>
</dbReference>
<evidence type="ECO:0000256" key="4">
    <source>
        <dbReference type="ARBA" id="ARBA00022723"/>
    </source>
</evidence>
<dbReference type="PROSITE" id="PS00086">
    <property type="entry name" value="CYTOCHROME_P450"/>
    <property type="match status" value="1"/>
</dbReference>
<evidence type="ECO:0000256" key="5">
    <source>
        <dbReference type="ARBA" id="ARBA00023002"/>
    </source>
</evidence>
<dbReference type="PANTHER" id="PTHR24305:SF229">
    <property type="entry name" value="P450, PUTATIVE (EUROFUNG)-RELATED"/>
    <property type="match status" value="1"/>
</dbReference>
<evidence type="ECO:0000256" key="7">
    <source>
        <dbReference type="ARBA" id="ARBA00023033"/>
    </source>
</evidence>
<dbReference type="Pfam" id="PF00067">
    <property type="entry name" value="p450"/>
    <property type="match status" value="1"/>
</dbReference>
<dbReference type="InterPro" id="IPR002401">
    <property type="entry name" value="Cyt_P450_E_grp-I"/>
</dbReference>
<organism evidence="11 12">
    <name type="scientific">Penicillium steckii</name>
    <dbReference type="NCBI Taxonomy" id="303698"/>
    <lineage>
        <taxon>Eukaryota</taxon>
        <taxon>Fungi</taxon>
        <taxon>Dikarya</taxon>
        <taxon>Ascomycota</taxon>
        <taxon>Pezizomycotina</taxon>
        <taxon>Eurotiomycetes</taxon>
        <taxon>Eurotiomycetidae</taxon>
        <taxon>Eurotiales</taxon>
        <taxon>Aspergillaceae</taxon>
        <taxon>Penicillium</taxon>
    </lineage>
</organism>
<dbReference type="PRINTS" id="PR00463">
    <property type="entry name" value="EP450I"/>
</dbReference>
<keyword evidence="6 8" id="KW-0408">Iron</keyword>
<accession>A0A1V6TVX0</accession>
<dbReference type="SUPFAM" id="SSF48264">
    <property type="entry name" value="Cytochrome P450"/>
    <property type="match status" value="1"/>
</dbReference>
<evidence type="ECO:0000313" key="11">
    <source>
        <dbReference type="EMBL" id="OQE29713.1"/>
    </source>
</evidence>
<dbReference type="STRING" id="303698.A0A1V6TVX0"/>
<dbReference type="GO" id="GO:0043386">
    <property type="term" value="P:mycotoxin biosynthetic process"/>
    <property type="evidence" value="ECO:0007669"/>
    <property type="project" value="UniProtKB-ARBA"/>
</dbReference>
<sequence>MVSGEVMGSLWASRWFVISLFGVYWALWIAYARLFHSYARYPGPFLASVSRLWIVKEIFQGRAHKTQAELHRKYGPIIRIAPNEVAISDPASIKEIYSVNSGFTKTDFYTPWRPSFARFPDHFTSTDEKVHGLRRKIVNNIYSMSSIVQSEPLIDKCTELFMTRMAEMAERRALVNLSTWVQWYAFDVIGELYFSSMFGFMAESKDVRDYIGSLDTLLPVLCAASVMPSYARAPFLASGLLFRSIRKALKALGNIEEASASCVRGRAQSKEMDGIRSDILGKLSGICEAKGDQHNFNVTDIQTEVYTGLFAGSDTTAAALSSILYHLMNNPDVYQRLTDEIDEMSAVGKLSSPRIRYAEAQQLPYLVACCKEGMRMHPSVGLTLPRVVPPGGCQIAGQWFPGGLRVGVNAAVVHFDKAIFGEDADQYNPDRWLREDAVNMDRYMFQFGGGSRTCIGKNISLCEIHKLVPELLRSYELKLARPEDGFRTMNHWFNKPLPLLAHIKKREVKGI</sequence>
<keyword evidence="10" id="KW-0812">Transmembrane</keyword>
<dbReference type="OrthoDB" id="3934656at2759"/>
<dbReference type="GO" id="GO:0005506">
    <property type="term" value="F:iron ion binding"/>
    <property type="evidence" value="ECO:0007669"/>
    <property type="project" value="InterPro"/>
</dbReference>
<comment type="similarity">
    <text evidence="2 9">Belongs to the cytochrome P450 family.</text>
</comment>
<dbReference type="InterPro" id="IPR036396">
    <property type="entry name" value="Cyt_P450_sf"/>
</dbReference>
<name>A0A1V6TVX0_9EURO</name>
<feature type="transmembrane region" description="Helical" evidence="10">
    <location>
        <begin position="174"/>
        <end position="196"/>
    </location>
</feature>
<keyword evidence="12" id="KW-1185">Reference proteome</keyword>
<protein>
    <recommendedName>
        <fullName evidence="13">Cytochrome P450</fullName>
    </recommendedName>
</protein>
<evidence type="ECO:0000256" key="9">
    <source>
        <dbReference type="RuleBase" id="RU000461"/>
    </source>
</evidence>
<keyword evidence="5 9" id="KW-0560">Oxidoreductase</keyword>
<dbReference type="GO" id="GO:0004497">
    <property type="term" value="F:monooxygenase activity"/>
    <property type="evidence" value="ECO:0007669"/>
    <property type="project" value="UniProtKB-KW"/>
</dbReference>
<keyword evidence="7 9" id="KW-0503">Monooxygenase</keyword>
<dbReference type="PANTHER" id="PTHR24305">
    <property type="entry name" value="CYTOCHROME P450"/>
    <property type="match status" value="1"/>
</dbReference>
<feature type="binding site" description="axial binding residue" evidence="8">
    <location>
        <position position="454"/>
    </location>
    <ligand>
        <name>heme</name>
        <dbReference type="ChEBI" id="CHEBI:30413"/>
    </ligand>
    <ligandPart>
        <name>Fe</name>
        <dbReference type="ChEBI" id="CHEBI:18248"/>
    </ligandPart>
</feature>
<evidence type="ECO:0000256" key="10">
    <source>
        <dbReference type="SAM" id="Phobius"/>
    </source>
</evidence>
<keyword evidence="10" id="KW-1133">Transmembrane helix</keyword>
<dbReference type="InterPro" id="IPR001128">
    <property type="entry name" value="Cyt_P450"/>
</dbReference>
<dbReference type="AlphaFoldDB" id="A0A1V6TVX0"/>
<dbReference type="Proteomes" id="UP000191285">
    <property type="component" value="Unassembled WGS sequence"/>
</dbReference>
<keyword evidence="10" id="KW-0472">Membrane</keyword>
<dbReference type="Gene3D" id="1.10.630.10">
    <property type="entry name" value="Cytochrome P450"/>
    <property type="match status" value="1"/>
</dbReference>
<evidence type="ECO:0000313" key="12">
    <source>
        <dbReference type="Proteomes" id="UP000191285"/>
    </source>
</evidence>
<feature type="transmembrane region" description="Helical" evidence="10">
    <location>
        <begin position="12"/>
        <end position="31"/>
    </location>
</feature>
<evidence type="ECO:0000256" key="8">
    <source>
        <dbReference type="PIRSR" id="PIRSR602401-1"/>
    </source>
</evidence>
<comment type="cofactor">
    <cofactor evidence="1 8">
        <name>heme</name>
        <dbReference type="ChEBI" id="CHEBI:30413"/>
    </cofactor>
</comment>
<evidence type="ECO:0000256" key="1">
    <source>
        <dbReference type="ARBA" id="ARBA00001971"/>
    </source>
</evidence>
<dbReference type="InterPro" id="IPR017972">
    <property type="entry name" value="Cyt_P450_CS"/>
</dbReference>
<keyword evidence="4 8" id="KW-0479">Metal-binding</keyword>
<comment type="caution">
    <text evidence="11">The sequence shown here is derived from an EMBL/GenBank/DDBJ whole genome shotgun (WGS) entry which is preliminary data.</text>
</comment>